<protein>
    <submittedName>
        <fullName evidence="1">Uncharacterized protein</fullName>
    </submittedName>
</protein>
<dbReference type="GeneID" id="13996809"/>
<dbReference type="KEGG" id="vg:13996809"/>
<dbReference type="RefSeq" id="YP_006990007.1">
    <property type="nucleotide sequence ID" value="NC_019411.1"/>
</dbReference>
<dbReference type="EMBL" id="JX100809">
    <property type="protein sequence ID" value="AFU88592.1"/>
    <property type="molecule type" value="Genomic_DNA"/>
</dbReference>
<proteinExistence type="predicted"/>
<organism evidence="1 2">
    <name type="scientific">Caulobacter phage CcrSwift</name>
    <dbReference type="NCBI Taxonomy" id="2927984"/>
    <lineage>
        <taxon>Viruses</taxon>
        <taxon>Duplodnaviria</taxon>
        <taxon>Heunggongvirae</taxon>
        <taxon>Uroviricota</taxon>
        <taxon>Caudoviricetes</taxon>
        <taxon>Jeanschmidtviridae</taxon>
        <taxon>Shapirovirus</taxon>
        <taxon>Shapirovirus swift</taxon>
    </lineage>
</organism>
<evidence type="ECO:0000313" key="1">
    <source>
        <dbReference type="EMBL" id="AFU88592.1"/>
    </source>
</evidence>
<name>K4K7G8_9CAUD</name>
<evidence type="ECO:0000313" key="2">
    <source>
        <dbReference type="Proteomes" id="UP000000460"/>
    </source>
</evidence>
<dbReference type="Proteomes" id="UP000000460">
    <property type="component" value="Segment"/>
</dbReference>
<keyword evidence="2" id="KW-1185">Reference proteome</keyword>
<sequence>MKPQTQRTFILSGVGFFLGFLLVFGFMSATQASYNRGYRDAKADTRRDEPACFVTERCYLGQDADGRWFIEPK</sequence>
<reference evidence="1 2" key="1">
    <citation type="journal article" date="2012" name="BMC Genomics">
        <title>The Caulobacter crescentus phage phiCbK: genomics of a canonical phage.</title>
        <authorList>
            <person name="Gill J.J."/>
            <person name="Berry J.D."/>
            <person name="Russell W.K."/>
            <person name="Lessor L."/>
            <person name="Escobar Garcia D.A."/>
            <person name="Hernandez D."/>
            <person name="Kane A."/>
            <person name="Keene J."/>
            <person name="Maddox M."/>
            <person name="Martin R."/>
            <person name="Mohan S."/>
            <person name="Thorn A.M."/>
            <person name="Russell D.H."/>
            <person name="Young R."/>
        </authorList>
    </citation>
    <scope>NUCLEOTIDE SEQUENCE [LARGE SCALE GENOMIC DNA]</scope>
</reference>
<accession>K4K7G8</accession>
<gene>
    <name evidence="1" type="ORF">CcrSwift_gp274</name>
</gene>